<evidence type="ECO:0000256" key="1">
    <source>
        <dbReference type="ARBA" id="ARBA00023015"/>
    </source>
</evidence>
<dbReference type="InterPro" id="IPR014757">
    <property type="entry name" value="Tscrpt_reg_IclR_C"/>
</dbReference>
<dbReference type="GO" id="GO:0045892">
    <property type="term" value="P:negative regulation of DNA-templated transcription"/>
    <property type="evidence" value="ECO:0007669"/>
    <property type="project" value="TreeGrafter"/>
</dbReference>
<sequence>MSRQGDILSILHLFDVETPNWTVEEIAQELGISVRTAYRNVRELVQSGFLDPISGASYVLGPAFISFDRVIRQSDPLIHIASPGMRRLLEEADQEAAVIVFRRFRDRMMSVHILEGDAPHLPPSYERGAAMSLFLGAPAKVILAFLPDRAMRALYQRHEETLRAAGVESWDNMKAQLRAIRRAGYAMTEAEVGAGRVGIAAPILRGDQVVASLSIVLAAASLHRDQNKMRRFADAVQREAKDISLLLEGQDAHAARP</sequence>
<evidence type="ECO:0000259" key="4">
    <source>
        <dbReference type="PROSITE" id="PS51078"/>
    </source>
</evidence>
<dbReference type="InterPro" id="IPR029016">
    <property type="entry name" value="GAF-like_dom_sf"/>
</dbReference>
<dbReference type="RefSeq" id="WP_188579984.1">
    <property type="nucleotide sequence ID" value="NZ_BMCT01000004.1"/>
</dbReference>
<evidence type="ECO:0000313" key="6">
    <source>
        <dbReference type="Proteomes" id="UP000606044"/>
    </source>
</evidence>
<dbReference type="SMART" id="SM00346">
    <property type="entry name" value="HTH_ICLR"/>
    <property type="match status" value="1"/>
</dbReference>
<dbReference type="InterPro" id="IPR005471">
    <property type="entry name" value="Tscrpt_reg_IclR_N"/>
</dbReference>
<evidence type="ECO:0000256" key="2">
    <source>
        <dbReference type="ARBA" id="ARBA00023125"/>
    </source>
</evidence>
<reference evidence="5" key="2">
    <citation type="submission" date="2020-09" db="EMBL/GenBank/DDBJ databases">
        <authorList>
            <person name="Sun Q."/>
            <person name="Sedlacek I."/>
        </authorList>
    </citation>
    <scope>NUCLEOTIDE SEQUENCE</scope>
    <source>
        <strain evidence="5">CCM 7897</strain>
    </source>
</reference>
<keyword evidence="2" id="KW-0238">DNA-binding</keyword>
<evidence type="ECO:0000256" key="3">
    <source>
        <dbReference type="ARBA" id="ARBA00023163"/>
    </source>
</evidence>
<dbReference type="Proteomes" id="UP000606044">
    <property type="component" value="Unassembled WGS sequence"/>
</dbReference>
<dbReference type="Pfam" id="PF01614">
    <property type="entry name" value="IclR_C"/>
    <property type="match status" value="1"/>
</dbReference>
<dbReference type="GO" id="GO:0003700">
    <property type="term" value="F:DNA-binding transcription factor activity"/>
    <property type="evidence" value="ECO:0007669"/>
    <property type="project" value="TreeGrafter"/>
</dbReference>
<proteinExistence type="predicted"/>
<keyword evidence="1" id="KW-0805">Transcription regulation</keyword>
<comment type="caution">
    <text evidence="5">The sequence shown here is derived from an EMBL/GenBank/DDBJ whole genome shotgun (WGS) entry which is preliminary data.</text>
</comment>
<keyword evidence="6" id="KW-1185">Reference proteome</keyword>
<dbReference type="GO" id="GO:0003677">
    <property type="term" value="F:DNA binding"/>
    <property type="evidence" value="ECO:0007669"/>
    <property type="project" value="UniProtKB-KW"/>
</dbReference>
<dbReference type="SUPFAM" id="SSF46785">
    <property type="entry name" value="Winged helix' DNA-binding domain"/>
    <property type="match status" value="1"/>
</dbReference>
<gene>
    <name evidence="5" type="ORF">GCM10007301_30030</name>
</gene>
<keyword evidence="3" id="KW-0804">Transcription</keyword>
<dbReference type="Gene3D" id="3.30.450.40">
    <property type="match status" value="1"/>
</dbReference>
<dbReference type="InterPro" id="IPR013196">
    <property type="entry name" value="HTH_11"/>
</dbReference>
<evidence type="ECO:0000313" key="5">
    <source>
        <dbReference type="EMBL" id="GGF68348.1"/>
    </source>
</evidence>
<accession>A0A917FDA9</accession>
<dbReference type="Pfam" id="PF08279">
    <property type="entry name" value="HTH_11"/>
    <property type="match status" value="1"/>
</dbReference>
<dbReference type="AlphaFoldDB" id="A0A917FDA9"/>
<dbReference type="EMBL" id="BMCT01000004">
    <property type="protein sequence ID" value="GGF68348.1"/>
    <property type="molecule type" value="Genomic_DNA"/>
</dbReference>
<dbReference type="Gene3D" id="1.10.10.10">
    <property type="entry name" value="Winged helix-like DNA-binding domain superfamily/Winged helix DNA-binding domain"/>
    <property type="match status" value="1"/>
</dbReference>
<dbReference type="PROSITE" id="PS51078">
    <property type="entry name" value="ICLR_ED"/>
    <property type="match status" value="1"/>
</dbReference>
<dbReference type="PANTHER" id="PTHR30136:SF24">
    <property type="entry name" value="HTH-TYPE TRANSCRIPTIONAL REPRESSOR ALLR"/>
    <property type="match status" value="1"/>
</dbReference>
<feature type="domain" description="IclR-ED" evidence="4">
    <location>
        <begin position="63"/>
        <end position="249"/>
    </location>
</feature>
<protein>
    <recommendedName>
        <fullName evidence="4">IclR-ED domain-containing protein</fullName>
    </recommendedName>
</protein>
<dbReference type="InterPro" id="IPR036388">
    <property type="entry name" value="WH-like_DNA-bd_sf"/>
</dbReference>
<dbReference type="SUPFAM" id="SSF55781">
    <property type="entry name" value="GAF domain-like"/>
    <property type="match status" value="1"/>
</dbReference>
<dbReference type="InterPro" id="IPR036390">
    <property type="entry name" value="WH_DNA-bd_sf"/>
</dbReference>
<organism evidence="5 6">
    <name type="scientific">Azorhizobium oxalatiphilum</name>
    <dbReference type="NCBI Taxonomy" id="980631"/>
    <lineage>
        <taxon>Bacteria</taxon>
        <taxon>Pseudomonadati</taxon>
        <taxon>Pseudomonadota</taxon>
        <taxon>Alphaproteobacteria</taxon>
        <taxon>Hyphomicrobiales</taxon>
        <taxon>Xanthobacteraceae</taxon>
        <taxon>Azorhizobium</taxon>
    </lineage>
</organism>
<dbReference type="InterPro" id="IPR050707">
    <property type="entry name" value="HTH_MetabolicPath_Reg"/>
</dbReference>
<dbReference type="PANTHER" id="PTHR30136">
    <property type="entry name" value="HELIX-TURN-HELIX TRANSCRIPTIONAL REGULATOR, ICLR FAMILY"/>
    <property type="match status" value="1"/>
</dbReference>
<reference evidence="5" key="1">
    <citation type="journal article" date="2014" name="Int. J. Syst. Evol. Microbiol.">
        <title>Complete genome sequence of Corynebacterium casei LMG S-19264T (=DSM 44701T), isolated from a smear-ripened cheese.</title>
        <authorList>
            <consortium name="US DOE Joint Genome Institute (JGI-PGF)"/>
            <person name="Walter F."/>
            <person name="Albersmeier A."/>
            <person name="Kalinowski J."/>
            <person name="Ruckert C."/>
        </authorList>
    </citation>
    <scope>NUCLEOTIDE SEQUENCE</scope>
    <source>
        <strain evidence="5">CCM 7897</strain>
    </source>
</reference>
<name>A0A917FDA9_9HYPH</name>